<evidence type="ECO:0000256" key="3">
    <source>
        <dbReference type="ARBA" id="ARBA00022448"/>
    </source>
</evidence>
<comment type="caution">
    <text evidence="9">The sequence shown here is derived from an EMBL/GenBank/DDBJ whole genome shotgun (WGS) entry which is preliminary data.</text>
</comment>
<accession>A0ABD3UE26</accession>
<evidence type="ECO:0000256" key="5">
    <source>
        <dbReference type="ARBA" id="ARBA00022989"/>
    </source>
</evidence>
<keyword evidence="7" id="KW-0458">Lysosome</keyword>
<comment type="subcellular location">
    <subcellularLocation>
        <location evidence="1">Lysosome membrane</location>
        <topology evidence="1">Multi-pass membrane protein</topology>
    </subcellularLocation>
</comment>
<keyword evidence="4 8" id="KW-0812">Transmembrane</keyword>
<evidence type="ECO:0000313" key="10">
    <source>
        <dbReference type="Proteomes" id="UP001634394"/>
    </source>
</evidence>
<dbReference type="SUPFAM" id="SSF103473">
    <property type="entry name" value="MFS general substrate transporter"/>
    <property type="match status" value="1"/>
</dbReference>
<feature type="transmembrane region" description="Helical" evidence="8">
    <location>
        <begin position="29"/>
        <end position="48"/>
    </location>
</feature>
<evidence type="ECO:0000256" key="8">
    <source>
        <dbReference type="SAM" id="Phobius"/>
    </source>
</evidence>
<feature type="non-terminal residue" evidence="9">
    <location>
        <position position="69"/>
    </location>
</feature>
<keyword evidence="3" id="KW-0813">Transport</keyword>
<dbReference type="GO" id="GO:0005765">
    <property type="term" value="C:lysosomal membrane"/>
    <property type="evidence" value="ECO:0007669"/>
    <property type="project" value="UniProtKB-SubCell"/>
</dbReference>
<sequence>SYFCYDNPAALQDNMIRDLNLSESQFMAFYSWYSWPNVILCFFGGFLIDRMLGVRLGAIVFSFFVTAGQ</sequence>
<dbReference type="InterPro" id="IPR052187">
    <property type="entry name" value="MFSD1"/>
</dbReference>
<protein>
    <submittedName>
        <fullName evidence="9">Uncharacterized protein</fullName>
    </submittedName>
</protein>
<organism evidence="9 10">
    <name type="scientific">Sinanodonta woodiana</name>
    <name type="common">Chinese pond mussel</name>
    <name type="synonym">Anodonta woodiana</name>
    <dbReference type="NCBI Taxonomy" id="1069815"/>
    <lineage>
        <taxon>Eukaryota</taxon>
        <taxon>Metazoa</taxon>
        <taxon>Spiralia</taxon>
        <taxon>Lophotrochozoa</taxon>
        <taxon>Mollusca</taxon>
        <taxon>Bivalvia</taxon>
        <taxon>Autobranchia</taxon>
        <taxon>Heteroconchia</taxon>
        <taxon>Palaeoheterodonta</taxon>
        <taxon>Unionida</taxon>
        <taxon>Unionoidea</taxon>
        <taxon>Unionidae</taxon>
        <taxon>Unioninae</taxon>
        <taxon>Sinanodonta</taxon>
    </lineage>
</organism>
<dbReference type="PANTHER" id="PTHR23512:SF3">
    <property type="entry name" value="MAJOR FACILITATOR SUPERFAMILY DOMAIN-CONTAINING PROTEIN 1"/>
    <property type="match status" value="1"/>
</dbReference>
<dbReference type="AlphaFoldDB" id="A0ABD3UE26"/>
<evidence type="ECO:0000256" key="2">
    <source>
        <dbReference type="ARBA" id="ARBA00008335"/>
    </source>
</evidence>
<evidence type="ECO:0000256" key="7">
    <source>
        <dbReference type="ARBA" id="ARBA00023228"/>
    </source>
</evidence>
<dbReference type="Gene3D" id="1.20.1250.20">
    <property type="entry name" value="MFS general substrate transporter like domains"/>
    <property type="match status" value="1"/>
</dbReference>
<evidence type="ECO:0000256" key="1">
    <source>
        <dbReference type="ARBA" id="ARBA00004155"/>
    </source>
</evidence>
<name>A0ABD3UE26_SINWO</name>
<dbReference type="EMBL" id="JBJQND010000016">
    <property type="protein sequence ID" value="KAL3847746.1"/>
    <property type="molecule type" value="Genomic_DNA"/>
</dbReference>
<evidence type="ECO:0000313" key="9">
    <source>
        <dbReference type="EMBL" id="KAL3847746.1"/>
    </source>
</evidence>
<keyword evidence="6 8" id="KW-0472">Membrane</keyword>
<comment type="similarity">
    <text evidence="2">Belongs to the major facilitator superfamily.</text>
</comment>
<keyword evidence="5 8" id="KW-1133">Transmembrane helix</keyword>
<feature type="non-terminal residue" evidence="9">
    <location>
        <position position="1"/>
    </location>
</feature>
<proteinExistence type="inferred from homology"/>
<gene>
    <name evidence="9" type="ORF">ACJMK2_018640</name>
</gene>
<dbReference type="InterPro" id="IPR036259">
    <property type="entry name" value="MFS_trans_sf"/>
</dbReference>
<keyword evidence="10" id="KW-1185">Reference proteome</keyword>
<dbReference type="Proteomes" id="UP001634394">
    <property type="component" value="Unassembled WGS sequence"/>
</dbReference>
<reference evidence="9 10" key="1">
    <citation type="submission" date="2024-11" db="EMBL/GenBank/DDBJ databases">
        <title>Chromosome-level genome assembly of the freshwater bivalve Anodonta woodiana.</title>
        <authorList>
            <person name="Chen X."/>
        </authorList>
    </citation>
    <scope>NUCLEOTIDE SEQUENCE [LARGE SCALE GENOMIC DNA]</scope>
    <source>
        <strain evidence="9">MN2024</strain>
        <tissue evidence="9">Gills</tissue>
    </source>
</reference>
<evidence type="ECO:0000256" key="6">
    <source>
        <dbReference type="ARBA" id="ARBA00023136"/>
    </source>
</evidence>
<evidence type="ECO:0000256" key="4">
    <source>
        <dbReference type="ARBA" id="ARBA00022692"/>
    </source>
</evidence>
<dbReference type="PANTHER" id="PTHR23512">
    <property type="entry name" value="MAJOR FACILITATOR SUPERFAMILY DOMAIN-CONTAINING PROTEIN 1"/>
    <property type="match status" value="1"/>
</dbReference>